<evidence type="ECO:0000256" key="7">
    <source>
        <dbReference type="ARBA" id="ARBA00022801"/>
    </source>
</evidence>
<dbReference type="InterPro" id="IPR000994">
    <property type="entry name" value="Pept_M24"/>
</dbReference>
<dbReference type="SUPFAM" id="SSF55920">
    <property type="entry name" value="Creatinase/aminopeptidase"/>
    <property type="match status" value="1"/>
</dbReference>
<dbReference type="CDD" id="cd01087">
    <property type="entry name" value="Prolidase"/>
    <property type="match status" value="1"/>
</dbReference>
<keyword evidence="7" id="KW-0378">Hydrolase</keyword>
<evidence type="ECO:0000256" key="9">
    <source>
        <dbReference type="ARBA" id="ARBA00023211"/>
    </source>
</evidence>
<dbReference type="SUPFAM" id="SSF53092">
    <property type="entry name" value="Creatinase/prolidase N-terminal domain"/>
    <property type="match status" value="1"/>
</dbReference>
<comment type="caution">
    <text evidence="11">The sequence shown here is derived from an EMBL/GenBank/DDBJ whole genome shotgun (WGS) entry which is preliminary data.</text>
</comment>
<dbReference type="EC" id="3.4.11.9" evidence="4"/>
<keyword evidence="5" id="KW-0645">Protease</keyword>
<dbReference type="InterPro" id="IPR029149">
    <property type="entry name" value="Creatin/AminoP/Spt16_N"/>
</dbReference>
<evidence type="ECO:0000256" key="5">
    <source>
        <dbReference type="ARBA" id="ARBA00022670"/>
    </source>
</evidence>
<dbReference type="InterPro" id="IPR007865">
    <property type="entry name" value="Aminopep_P_N"/>
</dbReference>
<keyword evidence="9" id="KW-0464">Manganese</keyword>
<keyword evidence="12" id="KW-1185">Reference proteome</keyword>
<protein>
    <recommendedName>
        <fullName evidence="4">Xaa-Pro aminopeptidase</fullName>
        <ecNumber evidence="4">3.4.11.9</ecNumber>
    </recommendedName>
</protein>
<dbReference type="InterPro" id="IPR036005">
    <property type="entry name" value="Creatinase/aminopeptidase-like"/>
</dbReference>
<reference evidence="11" key="1">
    <citation type="submission" date="2020-10" db="EMBL/GenBank/DDBJ databases">
        <title>An improved Amphimedon queenslandica hologenome assembly reveals how three proteobacterial symbionts can extend the metabolic phenotypic of their marine sponge host.</title>
        <authorList>
            <person name="Degnan B."/>
            <person name="Degnan S."/>
            <person name="Xiang X."/>
        </authorList>
    </citation>
    <scope>NUCLEOTIDE SEQUENCE</scope>
    <source>
        <strain evidence="11">AqS2</strain>
    </source>
</reference>
<dbReference type="EMBL" id="JADHEI010000009">
    <property type="protein sequence ID" value="MBF2734561.1"/>
    <property type="molecule type" value="Genomic_DNA"/>
</dbReference>
<comment type="catalytic activity">
    <reaction evidence="1">
        <text>Release of any N-terminal amino acid, including proline, that is linked to proline, even from a dipeptide or tripeptide.</text>
        <dbReference type="EC" id="3.4.11.9"/>
    </reaction>
</comment>
<keyword evidence="8" id="KW-0482">Metalloprotease</keyword>
<evidence type="ECO:0000313" key="11">
    <source>
        <dbReference type="EMBL" id="MBF2734561.1"/>
    </source>
</evidence>
<evidence type="ECO:0000256" key="4">
    <source>
        <dbReference type="ARBA" id="ARBA00012574"/>
    </source>
</evidence>
<gene>
    <name evidence="11" type="ORF">ISN26_00445</name>
</gene>
<dbReference type="Gene3D" id="3.90.230.10">
    <property type="entry name" value="Creatinase/methionine aminopeptidase superfamily"/>
    <property type="match status" value="1"/>
</dbReference>
<dbReference type="Proteomes" id="UP000604381">
    <property type="component" value="Unassembled WGS sequence"/>
</dbReference>
<feature type="domain" description="Aminopeptidase P N-terminal" evidence="10">
    <location>
        <begin position="3"/>
        <end position="131"/>
    </location>
</feature>
<evidence type="ECO:0000313" key="12">
    <source>
        <dbReference type="Proteomes" id="UP000604381"/>
    </source>
</evidence>
<comment type="similarity">
    <text evidence="3">Belongs to the peptidase M24B family.</text>
</comment>
<comment type="cofactor">
    <cofactor evidence="2">
        <name>Mn(2+)</name>
        <dbReference type="ChEBI" id="CHEBI:29035"/>
    </cofactor>
</comment>
<name>A0A930Y263_9GAMM</name>
<evidence type="ECO:0000259" key="10">
    <source>
        <dbReference type="SMART" id="SM01011"/>
    </source>
</evidence>
<dbReference type="GO" id="GO:0030145">
    <property type="term" value="F:manganese ion binding"/>
    <property type="evidence" value="ECO:0007669"/>
    <property type="project" value="InterPro"/>
</dbReference>
<dbReference type="PANTHER" id="PTHR43226">
    <property type="entry name" value="XAA-PRO AMINOPEPTIDASE 3"/>
    <property type="match status" value="1"/>
</dbReference>
<dbReference type="GO" id="GO:0006508">
    <property type="term" value="P:proteolysis"/>
    <property type="evidence" value="ECO:0007669"/>
    <property type="project" value="UniProtKB-KW"/>
</dbReference>
<sequence>MATGAEICARRRARLAARLKEGVALLASPGLPTHHADVFRPDPDLYYLTGLVEHDSALALEIRGGRIREETAFCPPRDEVFERWNGELLGPVRTRRRLGLAAARPWSSRAEFVRASLRPDLVAWAKTADRQTASLALAGPSAGIHDLAPALARLRMVKDRGEIAAIARSCELAAGAQRRVLQALPAAAAENQLQAELDHAYAAGGARHAFRPIVAAGRNACVAHYGANRAPLRKGQLVLVDSGCELDFYVSDITRTYPVAGRFTPAQRDLYETVLAAQAQAIRKAKPGASFGALQRAACRELAYGLRRMGICRGTLPAILASESFGRYYFHSIGHSVGLDAHDPVDAPAGRDELKLAAGMAITVEPGLYLDGDRRVPAELRHTGVRIEDILAITAAGSRVLTAAAPKTVRDIEAAA</sequence>
<accession>A0A930Y263</accession>
<keyword evidence="6" id="KW-0479">Metal-binding</keyword>
<organism evidence="11 12">
    <name type="scientific">Candidatus Amphirhobacter heronislandensis</name>
    <dbReference type="NCBI Taxonomy" id="1732024"/>
    <lineage>
        <taxon>Bacteria</taxon>
        <taxon>Pseudomonadati</taxon>
        <taxon>Pseudomonadota</taxon>
        <taxon>Gammaproteobacteria</taxon>
        <taxon>Candidatus Tethybacterales</taxon>
        <taxon>Candidatus Tethybacteraceae</taxon>
        <taxon>Candidatus Amphirhobacter</taxon>
    </lineage>
</organism>
<evidence type="ECO:0000256" key="2">
    <source>
        <dbReference type="ARBA" id="ARBA00001936"/>
    </source>
</evidence>
<dbReference type="SMART" id="SM01011">
    <property type="entry name" value="AMP_N"/>
    <property type="match status" value="1"/>
</dbReference>
<keyword evidence="11" id="KW-0031">Aminopeptidase</keyword>
<evidence type="ECO:0000256" key="1">
    <source>
        <dbReference type="ARBA" id="ARBA00001424"/>
    </source>
</evidence>
<dbReference type="Pfam" id="PF05195">
    <property type="entry name" value="AMP_N"/>
    <property type="match status" value="1"/>
</dbReference>
<dbReference type="InterPro" id="IPR052433">
    <property type="entry name" value="X-Pro_dipept-like"/>
</dbReference>
<evidence type="ECO:0000256" key="8">
    <source>
        <dbReference type="ARBA" id="ARBA00023049"/>
    </source>
</evidence>
<dbReference type="GO" id="GO:0070006">
    <property type="term" value="F:metalloaminopeptidase activity"/>
    <property type="evidence" value="ECO:0007669"/>
    <property type="project" value="InterPro"/>
</dbReference>
<dbReference type="AlphaFoldDB" id="A0A930Y263"/>
<dbReference type="Pfam" id="PF00557">
    <property type="entry name" value="Peptidase_M24"/>
    <property type="match status" value="1"/>
</dbReference>
<evidence type="ECO:0000256" key="6">
    <source>
        <dbReference type="ARBA" id="ARBA00022723"/>
    </source>
</evidence>
<dbReference type="PANTHER" id="PTHR43226:SF4">
    <property type="entry name" value="XAA-PRO AMINOPEPTIDASE 3"/>
    <property type="match status" value="1"/>
</dbReference>
<proteinExistence type="inferred from homology"/>
<evidence type="ECO:0000256" key="3">
    <source>
        <dbReference type="ARBA" id="ARBA00008766"/>
    </source>
</evidence>
<dbReference type="Gene3D" id="3.40.350.10">
    <property type="entry name" value="Creatinase/prolidase N-terminal domain"/>
    <property type="match status" value="1"/>
</dbReference>